<dbReference type="OrthoDB" id="3929003at2759"/>
<feature type="region of interest" description="Disordered" evidence="1">
    <location>
        <begin position="262"/>
        <end position="285"/>
    </location>
</feature>
<organism evidence="2 3">
    <name type="scientific">Aureobasidium namibiae CBS 147.97</name>
    <dbReference type="NCBI Taxonomy" id="1043004"/>
    <lineage>
        <taxon>Eukaryota</taxon>
        <taxon>Fungi</taxon>
        <taxon>Dikarya</taxon>
        <taxon>Ascomycota</taxon>
        <taxon>Pezizomycotina</taxon>
        <taxon>Dothideomycetes</taxon>
        <taxon>Dothideomycetidae</taxon>
        <taxon>Dothideales</taxon>
        <taxon>Saccotheciaceae</taxon>
        <taxon>Aureobasidium</taxon>
    </lineage>
</organism>
<gene>
    <name evidence="2" type="ORF">M436DRAFT_60645</name>
</gene>
<evidence type="ECO:0000256" key="1">
    <source>
        <dbReference type="SAM" id="MobiDB-lite"/>
    </source>
</evidence>
<evidence type="ECO:0000313" key="3">
    <source>
        <dbReference type="Proteomes" id="UP000027730"/>
    </source>
</evidence>
<feature type="compositionally biased region" description="Basic residues" evidence="1">
    <location>
        <begin position="157"/>
        <end position="172"/>
    </location>
</feature>
<dbReference type="RefSeq" id="XP_013431047.1">
    <property type="nucleotide sequence ID" value="XM_013575593.1"/>
</dbReference>
<feature type="compositionally biased region" description="Basic and acidic residues" evidence="1">
    <location>
        <begin position="262"/>
        <end position="272"/>
    </location>
</feature>
<feature type="compositionally biased region" description="Basic and acidic residues" evidence="1">
    <location>
        <begin position="141"/>
        <end position="156"/>
    </location>
</feature>
<feature type="compositionally biased region" description="Low complexity" evidence="1">
    <location>
        <begin position="202"/>
        <end position="226"/>
    </location>
</feature>
<sequence length="285" mass="30359">MCCLVGLGDLHVSLANSHEDISSHLSRYPTFTFASTLCVDTELTFTCPLVVSNHSIVRFDTTSIPSGQSPTIMNDHNRISTMRVSRKSYQGAGSPFGLWTLPDPLDGPSFAPCYAPYGEQSPPIVSHPAVEQAATVPTTDNDARKAEGLKPWEKGSKTGKKIKTGRGPKGRPRAGEQSNVGSKDAISSSNGSTENANSVPGSRVSTVTTSALSSSRPSPLSSVVSDPMRDAAPRRPRFRLLAPAAPVDVYPADTAEAAIAESRKRNFDRVDNEVPAPSSTVHKKE</sequence>
<keyword evidence="3" id="KW-1185">Reference proteome</keyword>
<accession>A0A074WZB8</accession>
<reference evidence="2 3" key="1">
    <citation type="journal article" date="2014" name="BMC Genomics">
        <title>Genome sequencing of four Aureobasidium pullulans varieties: biotechnological potential, stress tolerance, and description of new species.</title>
        <authorList>
            <person name="Gostin Ar C."/>
            <person name="Ohm R.A."/>
            <person name="Kogej T."/>
            <person name="Sonjak S."/>
            <person name="Turk M."/>
            <person name="Zajc J."/>
            <person name="Zalar P."/>
            <person name="Grube M."/>
            <person name="Sun H."/>
            <person name="Han J."/>
            <person name="Sharma A."/>
            <person name="Chiniquy J."/>
            <person name="Ngan C.Y."/>
            <person name="Lipzen A."/>
            <person name="Barry K."/>
            <person name="Grigoriev I.V."/>
            <person name="Gunde-Cimerman N."/>
        </authorList>
    </citation>
    <scope>NUCLEOTIDE SEQUENCE [LARGE SCALE GENOMIC DNA]</scope>
    <source>
        <strain evidence="2 3">CBS 147.97</strain>
    </source>
</reference>
<dbReference type="Proteomes" id="UP000027730">
    <property type="component" value="Unassembled WGS sequence"/>
</dbReference>
<feature type="compositionally biased region" description="Polar residues" evidence="1">
    <location>
        <begin position="176"/>
        <end position="200"/>
    </location>
</feature>
<feature type="region of interest" description="Disordered" evidence="1">
    <location>
        <begin position="129"/>
        <end position="237"/>
    </location>
</feature>
<dbReference type="GeneID" id="25413035"/>
<dbReference type="AlphaFoldDB" id="A0A074WZB8"/>
<proteinExistence type="predicted"/>
<evidence type="ECO:0000313" key="2">
    <source>
        <dbReference type="EMBL" id="KEQ76834.1"/>
    </source>
</evidence>
<dbReference type="EMBL" id="KL584703">
    <property type="protein sequence ID" value="KEQ76834.1"/>
    <property type="molecule type" value="Genomic_DNA"/>
</dbReference>
<name>A0A074WZB8_9PEZI</name>
<dbReference type="HOGENOM" id="CLU_976548_0_0_1"/>
<protein>
    <submittedName>
        <fullName evidence="2">Uncharacterized protein</fullName>
    </submittedName>
</protein>